<keyword evidence="7" id="KW-0479">Metal-binding</keyword>
<dbReference type="Gene3D" id="3.60.21.10">
    <property type="match status" value="1"/>
</dbReference>
<comment type="similarity">
    <text evidence="5">Belongs to the lariat debranching enzyme family.</text>
</comment>
<proteinExistence type="inferred from homology"/>
<name>A0AAN7V0M4_9COLE</name>
<protein>
    <recommendedName>
        <fullName evidence="14">Lariat debranching enzyme C-terminal domain-containing protein</fullName>
    </recommendedName>
</protein>
<dbReference type="InterPro" id="IPR041816">
    <property type="entry name" value="Dbr1_N"/>
</dbReference>
<comment type="function">
    <text evidence="13">Cleaves the 2'-5' phosphodiester linkage at the branch point of lariat intron pre-mRNAs after splicing and converts them into linear molecules that are subsequently degraded. It thereby facilitates ribonucleotide turnover.</text>
</comment>
<evidence type="ECO:0000256" key="7">
    <source>
        <dbReference type="ARBA" id="ARBA00022723"/>
    </source>
</evidence>
<evidence type="ECO:0000256" key="1">
    <source>
        <dbReference type="ARBA" id="ARBA00001936"/>
    </source>
</evidence>
<keyword evidence="11" id="KW-0464">Manganese</keyword>
<dbReference type="CDD" id="cd00844">
    <property type="entry name" value="MPP_Dbr1_N"/>
    <property type="match status" value="1"/>
</dbReference>
<keyword evidence="10" id="KW-0408">Iron</keyword>
<evidence type="ECO:0000259" key="14">
    <source>
        <dbReference type="SMART" id="SM01124"/>
    </source>
</evidence>
<accession>A0AAN7V0M4</accession>
<evidence type="ECO:0000256" key="4">
    <source>
        <dbReference type="ARBA" id="ARBA00004123"/>
    </source>
</evidence>
<dbReference type="GO" id="GO:0005634">
    <property type="term" value="C:nucleus"/>
    <property type="evidence" value="ECO:0007669"/>
    <property type="project" value="UniProtKB-SubCell"/>
</dbReference>
<evidence type="ECO:0000256" key="9">
    <source>
        <dbReference type="ARBA" id="ARBA00022833"/>
    </source>
</evidence>
<dbReference type="InterPro" id="IPR029052">
    <property type="entry name" value="Metallo-depent_PP-like"/>
</dbReference>
<dbReference type="InterPro" id="IPR004843">
    <property type="entry name" value="Calcineurin-like_PHP"/>
</dbReference>
<keyword evidence="12" id="KW-0539">Nucleus</keyword>
<dbReference type="Pfam" id="PF00149">
    <property type="entry name" value="Metallophos"/>
    <property type="match status" value="1"/>
</dbReference>
<comment type="cofactor">
    <cofactor evidence="1">
        <name>Mn(2+)</name>
        <dbReference type="ChEBI" id="CHEBI:29035"/>
    </cofactor>
</comment>
<keyword evidence="9" id="KW-0862">Zinc</keyword>
<comment type="cofactor">
    <cofactor evidence="3">
        <name>Fe(2+)</name>
        <dbReference type="ChEBI" id="CHEBI:29033"/>
    </cofactor>
</comment>
<comment type="caution">
    <text evidence="15">The sequence shown here is derived from an EMBL/GenBank/DDBJ whole genome shotgun (WGS) entry which is preliminary data.</text>
</comment>
<keyword evidence="6" id="KW-0507">mRNA processing</keyword>
<comment type="cofactor">
    <cofactor evidence="2">
        <name>Zn(2+)</name>
        <dbReference type="ChEBI" id="CHEBI:29105"/>
    </cofactor>
</comment>
<reference evidence="15 16" key="1">
    <citation type="journal article" date="2024" name="Insects">
        <title>An Improved Chromosome-Level Genome Assembly of the Firefly Pyrocoelia pectoralis.</title>
        <authorList>
            <person name="Fu X."/>
            <person name="Meyer-Rochow V.B."/>
            <person name="Ballantyne L."/>
            <person name="Zhu X."/>
        </authorList>
    </citation>
    <scope>NUCLEOTIDE SEQUENCE [LARGE SCALE GENOMIC DNA]</scope>
    <source>
        <strain evidence="15">XCY_ONT2</strain>
    </source>
</reference>
<evidence type="ECO:0000256" key="8">
    <source>
        <dbReference type="ARBA" id="ARBA00022801"/>
    </source>
</evidence>
<evidence type="ECO:0000256" key="11">
    <source>
        <dbReference type="ARBA" id="ARBA00023211"/>
    </source>
</evidence>
<dbReference type="GO" id="GO:0008419">
    <property type="term" value="F:RNA lariat debranching enzyme activity"/>
    <property type="evidence" value="ECO:0007669"/>
    <property type="project" value="UniProtKB-ARBA"/>
</dbReference>
<evidence type="ECO:0000313" key="15">
    <source>
        <dbReference type="EMBL" id="KAK5640425.1"/>
    </source>
</evidence>
<sequence length="470" mass="54029">MKIAIQGCAHGELEKIYDTIKTLEEKERIKVDLLIICGDFQASRNEQDLYCMAVPQKYYNMCSFYKYYNGEKEAPILTIFIGGNHEASNYLQELPYGGWVAPNIYYMGYSCVLNIAGIRIGGISGIYKSHDYLKGRNEKTPYDNETKRSVYHIRNLDVFRLKQVTQPLDIFISHDWPHGIWNYGNSNQLLKFKPYFKDDMETGKLGSKPCEELLRYLQPSYYFAAHLHCKFAALFEHSNERRTKFLALDKCLPNKRFLQIIDLPHHSNLKIELKYDLEWLTILFLTNHLISIKPRINYMPSATGSTRWQFTPTEKEKDEVFNKFSENLVVPLNFVKTAKGHTSKEPKRNYTHQPKPKINRQTVLFCKTLNVDDPLVLLGAIIDEGDNKLESSVSDDSTASEYENDTDLYETFISSTPIKLDSPESKSDLSAMCNSTTILSETDKVVGECTPSHPKKFKGRNASLYTNDSG</sequence>
<evidence type="ECO:0000313" key="16">
    <source>
        <dbReference type="Proteomes" id="UP001329430"/>
    </source>
</evidence>
<dbReference type="FunFam" id="3.60.21.10:FF:000035">
    <property type="entry name" value="Lariat debranching enzyme"/>
    <property type="match status" value="1"/>
</dbReference>
<dbReference type="PANTHER" id="PTHR12849">
    <property type="entry name" value="RNA LARIAT DEBRANCHING ENZYME"/>
    <property type="match status" value="1"/>
</dbReference>
<evidence type="ECO:0000256" key="12">
    <source>
        <dbReference type="ARBA" id="ARBA00023242"/>
    </source>
</evidence>
<evidence type="ECO:0000256" key="10">
    <source>
        <dbReference type="ARBA" id="ARBA00023004"/>
    </source>
</evidence>
<dbReference type="InterPro" id="IPR007708">
    <property type="entry name" value="DBR1_C"/>
</dbReference>
<dbReference type="Proteomes" id="UP001329430">
    <property type="component" value="Chromosome 8"/>
</dbReference>
<dbReference type="AlphaFoldDB" id="A0AAN7V0M4"/>
<evidence type="ECO:0000256" key="13">
    <source>
        <dbReference type="ARBA" id="ARBA00058627"/>
    </source>
</evidence>
<gene>
    <name evidence="15" type="ORF">RI129_011236</name>
</gene>
<dbReference type="SMART" id="SM01124">
    <property type="entry name" value="DBR1"/>
    <property type="match status" value="1"/>
</dbReference>
<dbReference type="GO" id="GO:0046872">
    <property type="term" value="F:metal ion binding"/>
    <property type="evidence" value="ECO:0007669"/>
    <property type="project" value="UniProtKB-KW"/>
</dbReference>
<evidence type="ECO:0000256" key="5">
    <source>
        <dbReference type="ARBA" id="ARBA00006045"/>
    </source>
</evidence>
<dbReference type="PANTHER" id="PTHR12849:SF0">
    <property type="entry name" value="LARIAT DEBRANCHING ENZYME"/>
    <property type="match status" value="1"/>
</dbReference>
<dbReference type="Pfam" id="PF05011">
    <property type="entry name" value="DBR1"/>
    <property type="match status" value="1"/>
</dbReference>
<organism evidence="15 16">
    <name type="scientific">Pyrocoelia pectoralis</name>
    <dbReference type="NCBI Taxonomy" id="417401"/>
    <lineage>
        <taxon>Eukaryota</taxon>
        <taxon>Metazoa</taxon>
        <taxon>Ecdysozoa</taxon>
        <taxon>Arthropoda</taxon>
        <taxon>Hexapoda</taxon>
        <taxon>Insecta</taxon>
        <taxon>Pterygota</taxon>
        <taxon>Neoptera</taxon>
        <taxon>Endopterygota</taxon>
        <taxon>Coleoptera</taxon>
        <taxon>Polyphaga</taxon>
        <taxon>Elateriformia</taxon>
        <taxon>Elateroidea</taxon>
        <taxon>Lampyridae</taxon>
        <taxon>Lampyrinae</taxon>
        <taxon>Pyrocoelia</taxon>
    </lineage>
</organism>
<dbReference type="EMBL" id="JAVRBK010000008">
    <property type="protein sequence ID" value="KAK5640425.1"/>
    <property type="molecule type" value="Genomic_DNA"/>
</dbReference>
<keyword evidence="16" id="KW-1185">Reference proteome</keyword>
<comment type="subcellular location">
    <subcellularLocation>
        <location evidence="4">Nucleus</location>
    </subcellularLocation>
</comment>
<dbReference type="SUPFAM" id="SSF56300">
    <property type="entry name" value="Metallo-dependent phosphatases"/>
    <property type="match status" value="1"/>
</dbReference>
<feature type="domain" description="Lariat debranching enzyme C-terminal" evidence="14">
    <location>
        <begin position="235"/>
        <end position="375"/>
    </location>
</feature>
<evidence type="ECO:0000256" key="6">
    <source>
        <dbReference type="ARBA" id="ARBA00022664"/>
    </source>
</evidence>
<keyword evidence="8" id="KW-0378">Hydrolase</keyword>
<dbReference type="GO" id="GO:0000398">
    <property type="term" value="P:mRNA splicing, via spliceosome"/>
    <property type="evidence" value="ECO:0007669"/>
    <property type="project" value="TreeGrafter"/>
</dbReference>
<evidence type="ECO:0000256" key="3">
    <source>
        <dbReference type="ARBA" id="ARBA00001954"/>
    </source>
</evidence>
<evidence type="ECO:0000256" key="2">
    <source>
        <dbReference type="ARBA" id="ARBA00001947"/>
    </source>
</evidence>